<dbReference type="OrthoDB" id="74764at2759"/>
<feature type="compositionally biased region" description="Low complexity" evidence="1">
    <location>
        <begin position="535"/>
        <end position="578"/>
    </location>
</feature>
<name>A0A164RWI5_9AGAM</name>
<gene>
    <name evidence="4" type="ORF">SISNIDRAFT_518557</name>
</gene>
<evidence type="ECO:0000259" key="3">
    <source>
        <dbReference type="PROSITE" id="PS51212"/>
    </source>
</evidence>
<feature type="region of interest" description="Disordered" evidence="1">
    <location>
        <begin position="479"/>
        <end position="578"/>
    </location>
</feature>
<reference evidence="4 5" key="1">
    <citation type="journal article" date="2016" name="Mol. Biol. Evol.">
        <title>Comparative Genomics of Early-Diverging Mushroom-Forming Fungi Provides Insights into the Origins of Lignocellulose Decay Capabilities.</title>
        <authorList>
            <person name="Nagy L.G."/>
            <person name="Riley R."/>
            <person name="Tritt A."/>
            <person name="Adam C."/>
            <person name="Daum C."/>
            <person name="Floudas D."/>
            <person name="Sun H."/>
            <person name="Yadav J.S."/>
            <person name="Pangilinan J."/>
            <person name="Larsson K.H."/>
            <person name="Matsuura K."/>
            <person name="Barry K."/>
            <person name="Labutti K."/>
            <person name="Kuo R."/>
            <person name="Ohm R.A."/>
            <person name="Bhattacharya S.S."/>
            <person name="Shirouzu T."/>
            <person name="Yoshinaga Y."/>
            <person name="Martin F.M."/>
            <person name="Grigoriev I.V."/>
            <person name="Hibbett D.S."/>
        </authorList>
    </citation>
    <scope>NUCLEOTIDE SEQUENCE [LARGE SCALE GENOMIC DNA]</scope>
    <source>
        <strain evidence="4 5">HHB9708</strain>
    </source>
</reference>
<dbReference type="EMBL" id="KV419418">
    <property type="protein sequence ID" value="KZS90951.1"/>
    <property type="molecule type" value="Genomic_DNA"/>
</dbReference>
<dbReference type="PANTHER" id="PTHR43662:SF11">
    <property type="entry name" value="WSC DOMAIN-CONTAINING PROTEIN"/>
    <property type="match status" value="1"/>
</dbReference>
<dbReference type="STRING" id="1314777.A0A164RWI5"/>
<dbReference type="InterPro" id="IPR018535">
    <property type="entry name" value="DUF1996"/>
</dbReference>
<evidence type="ECO:0000256" key="2">
    <source>
        <dbReference type="SAM" id="SignalP"/>
    </source>
</evidence>
<sequence>MFSSLSSALIALMAASTTHAYWLMGINNFIASERMDPIVSPNQVSSHAHTIFGGSNFGFNVTSAQLRASKCTSVPIPQDHSNYWFPHLYFQWKNGSFSSLSGGAVVYYLFSDTPGTTTAFPENFRMITGDPSLRTYNASSYAQQAVTFLCLNFDGTSTRFNQLPAQECPSGVRAQINFPMCWDGKNVDSPDHKSHVSFPSGGPDSGTCGGAFPITLPRVFMEVYWASNDFDSVRSQAMNPSQPFVYANGDPTGYSYHADFYNGWDIPTLQKAVDNCHCNPYGDPTCCVDAGIFDFDQKTQCHITPQVDEVVLGTLPKLPGNNPVTYTAGTPPPSTAAPPAILSPPTAYTGSSPPPGACTLSGGAAIVPSASGYGYTGCYVDGSPRTLSNTLQPATKNVESCLALCKSAGYKYCGLEYGGECYGANSLSGSGRGETDDGRCSMACTGAPNELCGGPDGLSFYTLGGAVNITQSCTRSATVGGAAVAPPPPVSSPVIVSASTKTTSTSSPTSTSSKTISSVKTTTSSSKVNLGTGNTSSSSSSHPTTSSSVKATVSTSTSTSSSHSTTSTPPPSGSSGQEEIEVYTTTVVQQVYMCPVPTSSSVTTTTSSKAATPTPMKAYRRHASAASKFYGRQF</sequence>
<protein>
    <submittedName>
        <fullName evidence="4">WSC-domain-containing protein</fullName>
    </submittedName>
</protein>
<feature type="signal peptide" evidence="2">
    <location>
        <begin position="1"/>
        <end position="20"/>
    </location>
</feature>
<dbReference type="InterPro" id="IPR002889">
    <property type="entry name" value="WSC_carb-bd"/>
</dbReference>
<feature type="chain" id="PRO_5007852981" evidence="2">
    <location>
        <begin position="21"/>
        <end position="634"/>
    </location>
</feature>
<feature type="domain" description="WSC" evidence="3">
    <location>
        <begin position="372"/>
        <end position="464"/>
    </location>
</feature>
<dbReference type="SMART" id="SM00321">
    <property type="entry name" value="WSC"/>
    <property type="match status" value="1"/>
</dbReference>
<dbReference type="Proteomes" id="UP000076722">
    <property type="component" value="Unassembled WGS sequence"/>
</dbReference>
<keyword evidence="5" id="KW-1185">Reference proteome</keyword>
<proteinExistence type="predicted"/>
<keyword evidence="2" id="KW-0732">Signal</keyword>
<dbReference type="PANTHER" id="PTHR43662">
    <property type="match status" value="1"/>
</dbReference>
<feature type="compositionally biased region" description="Low complexity" evidence="1">
    <location>
        <begin position="492"/>
        <end position="528"/>
    </location>
</feature>
<organism evidence="4 5">
    <name type="scientific">Sistotremastrum niveocremeum HHB9708</name>
    <dbReference type="NCBI Taxonomy" id="1314777"/>
    <lineage>
        <taxon>Eukaryota</taxon>
        <taxon>Fungi</taxon>
        <taxon>Dikarya</taxon>
        <taxon>Basidiomycota</taxon>
        <taxon>Agaricomycotina</taxon>
        <taxon>Agaricomycetes</taxon>
        <taxon>Sistotremastrales</taxon>
        <taxon>Sistotremastraceae</taxon>
        <taxon>Sertulicium</taxon>
        <taxon>Sertulicium niveocremeum</taxon>
    </lineage>
</organism>
<evidence type="ECO:0000313" key="5">
    <source>
        <dbReference type="Proteomes" id="UP000076722"/>
    </source>
</evidence>
<dbReference type="PROSITE" id="PS51212">
    <property type="entry name" value="WSC"/>
    <property type="match status" value="1"/>
</dbReference>
<dbReference type="Pfam" id="PF09362">
    <property type="entry name" value="DUF1996"/>
    <property type="match status" value="1"/>
</dbReference>
<accession>A0A164RWI5</accession>
<evidence type="ECO:0000313" key="4">
    <source>
        <dbReference type="EMBL" id="KZS90951.1"/>
    </source>
</evidence>
<dbReference type="Pfam" id="PF01822">
    <property type="entry name" value="WSC"/>
    <property type="match status" value="1"/>
</dbReference>
<evidence type="ECO:0000256" key="1">
    <source>
        <dbReference type="SAM" id="MobiDB-lite"/>
    </source>
</evidence>
<dbReference type="AlphaFoldDB" id="A0A164RWI5"/>